<evidence type="ECO:0000313" key="3">
    <source>
        <dbReference type="Proteomes" id="UP000189911"/>
    </source>
</evidence>
<name>A0A1G4K5S0_9SACH</name>
<accession>A0A1G4K5S0</accession>
<dbReference type="AlphaFoldDB" id="A0A1G4K5S0"/>
<feature type="region of interest" description="Disordered" evidence="1">
    <location>
        <begin position="117"/>
        <end position="145"/>
    </location>
</feature>
<keyword evidence="3" id="KW-1185">Reference proteome</keyword>
<dbReference type="SUPFAM" id="SSF81296">
    <property type="entry name" value="E set domains"/>
    <property type="match status" value="1"/>
</dbReference>
<feature type="region of interest" description="Disordered" evidence="1">
    <location>
        <begin position="164"/>
        <end position="193"/>
    </location>
</feature>
<gene>
    <name evidence="2" type="ORF">LANO_0F00958G</name>
</gene>
<proteinExistence type="predicted"/>
<dbReference type="EMBL" id="LT598452">
    <property type="protein sequence ID" value="SCU99151.1"/>
    <property type="molecule type" value="Genomic_DNA"/>
</dbReference>
<dbReference type="Proteomes" id="UP000189911">
    <property type="component" value="Chromosome F"/>
</dbReference>
<dbReference type="CDD" id="cd02859">
    <property type="entry name" value="E_set_AMPKbeta_like_N"/>
    <property type="match status" value="1"/>
</dbReference>
<evidence type="ECO:0000313" key="2">
    <source>
        <dbReference type="EMBL" id="SCU99151.1"/>
    </source>
</evidence>
<dbReference type="Gene3D" id="2.60.40.10">
    <property type="entry name" value="Immunoglobulins"/>
    <property type="match status" value="1"/>
</dbReference>
<organism evidence="2 3">
    <name type="scientific">Lachancea nothofagi CBS 11611</name>
    <dbReference type="NCBI Taxonomy" id="1266666"/>
    <lineage>
        <taxon>Eukaryota</taxon>
        <taxon>Fungi</taxon>
        <taxon>Dikarya</taxon>
        <taxon>Ascomycota</taxon>
        <taxon>Saccharomycotina</taxon>
        <taxon>Saccharomycetes</taxon>
        <taxon>Saccharomycetales</taxon>
        <taxon>Saccharomycetaceae</taxon>
        <taxon>Lachancea</taxon>
    </lineage>
</organism>
<protein>
    <submittedName>
        <fullName evidence="2">LANO_0F00958g1_1</fullName>
    </submittedName>
</protein>
<reference evidence="3" key="1">
    <citation type="submission" date="2016-03" db="EMBL/GenBank/DDBJ databases">
        <authorList>
            <person name="Devillers Hugo."/>
        </authorList>
    </citation>
    <scope>NUCLEOTIDE SEQUENCE [LARGE SCALE GENOMIC DNA]</scope>
</reference>
<feature type="compositionally biased region" description="Basic and acidic residues" evidence="1">
    <location>
        <begin position="164"/>
        <end position="188"/>
    </location>
</feature>
<dbReference type="OrthoDB" id="5873279at2759"/>
<sequence length="226" mass="25725">MSKIVFKHQQADIGSLSVAGNFSQWAIQPMVFNAAEKQWEFQIVPQMLANLKTQENSSGVVTYFKFIDDKGVWFTDDNFAKEIDEHGNENNALYLKMDEQKLSSGDKNELEAVEFGDPQKVSEDDQQGPASPDPTPVIPGSMSPLATYSEESPVMINDSDLEENYHETQDQSHDQDHNKVDGSRHGSADTEVSVTRDPNEYKNFLHSIIYFFRSLFYRWFGVGKRQ</sequence>
<dbReference type="InterPro" id="IPR013783">
    <property type="entry name" value="Ig-like_fold"/>
</dbReference>
<evidence type="ECO:0000256" key="1">
    <source>
        <dbReference type="SAM" id="MobiDB-lite"/>
    </source>
</evidence>
<dbReference type="InterPro" id="IPR014756">
    <property type="entry name" value="Ig_E-set"/>
</dbReference>